<evidence type="ECO:0000313" key="4">
    <source>
        <dbReference type="Proteomes" id="UP000886998"/>
    </source>
</evidence>
<sequence length="1757" mass="200117">MEQFSNDNSLNFMLEEESSKDKNVTNEHACELNQKLSDNKEEFKKPYEEVNRKNGLKSEVVLHEIQLPEIQKDPINDRLLSDDLRFDMMNNESSDLKDKINELEAQNYQYRQLIRQKNEVEKKTKEQVKDLSNQLDSYQKMKNTLETRSTQLAKKENSYKKMARDNRKLSQVINQFAEKLSNAELLTRKDKRTLQNLAQNGSSCEKEFNSNDQEEMDDLSPSKSCKGNSSVPQSMDTSEHSYCAPVPRSLVVKNLESNEKSFQFSKKTSSYQKQSLQSISTQSFGANYRIKNCQDAIDYLNVPDVNVQVNKLDEMRHQLATMNRHFSPISPLPPTPPPKIIVSKYNQPCKDLTAVNPCTASVSSNQNSVSSDNQILQVFKAPSSSTPRKNKFRHQQSEGFEIPSEPLHDTSNLNPEDSKNGALNVTSSDSPNYINLNAERVDDNGLSLKFDVPSQLHLGIDLDSMHISCYIRNNQKSSSQKNSSCLSSEMSLINKQRRNVSSHLYDEGPYKKKSKVIIESPSSRGSFSKDFPSIERSKRVFTVNHDISEINTSDEDILKKEPSINFSQSCANDSHNLETNVRSQIQSFGNQGEHSRSSSSESPFPLKKKLKISESPQQYEKSPLENEERLSNFALETTKTSHNVHMDQHLLVDSVAETTINKKNSLQNLSRISTLNVKSNESEIGERSLSSKTDAVKSIANIHNCLEEKLFHETEQNKEFDVSLKKSKTSSVQSTTSKKDKKESLEKRKKKQGKTMVKKKTSLKRQDSEFVNLKVSVEREESIVLSANKLSANNTSLYNPTSITHNLEHAHEGVSSIGDPKSEILLDQNISNCLLPNKMTDSSNNCSPKYSVNKAAEKSPSKTEYKTFLQDTYLNNSIKNDLDVNEKESKRTPSTSEELFLNGHVLDFKEFDSSTSNLPHGKIVEQEIKVNSTDEYSFLKTSGMISQNTVFSNENNSCLYKSNNLMDNQLSVSETNEFIRPESNSCVDEGKSENCQLSTTETNEFTRLENSLLDKSNYLMDSQLSGSETNEFIRLESNGCQDKSNNLMGSQLSLTETNEFTMSESNNSPIKIKSSPLNSPVKECLIEASNVDFSGLSIGPFNPDTFTNTRNMQVNEEFSYDKNILCSQNNDKGMNFSVYENDKLNKITSLETKTSDDQGVENIRMNSFTLPAPDRISAIPFLISPIKEKNQYPNSKRIITSEMEEQLNNGRQQEDRFAEIDREKSFFKSDHVKEEINGMDTALDVKSEVGMKTQGISSRSSKKGQNFILSETELKKGLIGDQYASVNDDSKYLTNQISEMESDYELPLVIADAEVSHSSNDSEVENSEKIAKNSARESNLYVASSEIKNENPKENYNILSELPEIIQSVFETVEGEKIKSSNTRFKACVHDLVSVLTDPTNVENCQMLIYYLVIHLHLTKKNPIRYYLKNDNRDMLLPLTENCFVTALFLINQKNKPHLAGLIRSTVNTLCRLILVKTEYHIFGLSSLCRVLTAICKQLNDSKKIKLLCYHLFKHNHKYTPFLIATIVAVWPEAFAVSSDSPEEEDVFIRAIAYGCGQKPRVLTDAQWRNCKSVFSKFLNVEELHFTTNEYVDYLMKKVLNKALNEPTKDHFMLKCPLIIHSRMKGWKWTEKYLLKKYMVPSINSFKTNEKVFIHLTNFYVDFCFVFNEEFPKTYLASCMTSSSGEEFVRFYGGLALLKLICLSRTYFTSDLEKWMETYQQDSRARLCLDIFAWRMMLDSGLVLKDICDENVCMDFL</sequence>
<feature type="compositionally biased region" description="Basic and acidic residues" evidence="2">
    <location>
        <begin position="737"/>
        <end position="746"/>
    </location>
</feature>
<dbReference type="Proteomes" id="UP000886998">
    <property type="component" value="Unassembled WGS sequence"/>
</dbReference>
<evidence type="ECO:0000313" key="3">
    <source>
        <dbReference type="EMBL" id="GFY39568.1"/>
    </source>
</evidence>
<feature type="region of interest" description="Disordered" evidence="2">
    <location>
        <begin position="727"/>
        <end position="761"/>
    </location>
</feature>
<keyword evidence="1" id="KW-0175">Coiled coil</keyword>
<proteinExistence type="predicted"/>
<reference evidence="3" key="1">
    <citation type="submission" date="2020-08" db="EMBL/GenBank/DDBJ databases">
        <title>Multicomponent nature underlies the extraordinary mechanical properties of spider dragline silk.</title>
        <authorList>
            <person name="Kono N."/>
            <person name="Nakamura H."/>
            <person name="Mori M."/>
            <person name="Yoshida Y."/>
            <person name="Ohtoshi R."/>
            <person name="Malay A.D."/>
            <person name="Moran D.A.P."/>
            <person name="Tomita M."/>
            <person name="Numata K."/>
            <person name="Arakawa K."/>
        </authorList>
    </citation>
    <scope>NUCLEOTIDE SEQUENCE</scope>
</reference>
<protein>
    <submittedName>
        <fullName evidence="3">Uncharacterized protein</fullName>
    </submittedName>
</protein>
<feature type="coiled-coil region" evidence="1">
    <location>
        <begin position="86"/>
        <end position="148"/>
    </location>
</feature>
<feature type="compositionally biased region" description="Polar residues" evidence="2">
    <location>
        <begin position="409"/>
        <end position="431"/>
    </location>
</feature>
<feature type="compositionally biased region" description="Basic and acidic residues" evidence="2">
    <location>
        <begin position="17"/>
        <end position="27"/>
    </location>
</feature>
<feature type="region of interest" description="Disordered" evidence="2">
    <location>
        <begin position="586"/>
        <end position="628"/>
    </location>
</feature>
<dbReference type="OrthoDB" id="6437936at2759"/>
<evidence type="ECO:0000256" key="2">
    <source>
        <dbReference type="SAM" id="MobiDB-lite"/>
    </source>
</evidence>
<organism evidence="3 4">
    <name type="scientific">Trichonephila inaurata madagascariensis</name>
    <dbReference type="NCBI Taxonomy" id="2747483"/>
    <lineage>
        <taxon>Eukaryota</taxon>
        <taxon>Metazoa</taxon>
        <taxon>Ecdysozoa</taxon>
        <taxon>Arthropoda</taxon>
        <taxon>Chelicerata</taxon>
        <taxon>Arachnida</taxon>
        <taxon>Araneae</taxon>
        <taxon>Araneomorphae</taxon>
        <taxon>Entelegynae</taxon>
        <taxon>Araneoidea</taxon>
        <taxon>Nephilidae</taxon>
        <taxon>Trichonephila</taxon>
        <taxon>Trichonephila inaurata</taxon>
    </lineage>
</organism>
<gene>
    <name evidence="3" type="primary">AVEN_141180_2</name>
    <name evidence="3" type="ORF">TNIN_109861</name>
</gene>
<dbReference type="EMBL" id="BMAV01001442">
    <property type="protein sequence ID" value="GFY39568.1"/>
    <property type="molecule type" value="Genomic_DNA"/>
</dbReference>
<feature type="compositionally biased region" description="Polar residues" evidence="2">
    <location>
        <begin position="1"/>
        <end position="11"/>
    </location>
</feature>
<feature type="region of interest" description="Disordered" evidence="2">
    <location>
        <begin position="201"/>
        <end position="242"/>
    </location>
</feature>
<accession>A0A8X6WQL9</accession>
<feature type="region of interest" description="Disordered" evidence="2">
    <location>
        <begin position="379"/>
        <end position="431"/>
    </location>
</feature>
<feature type="compositionally biased region" description="Basic residues" evidence="2">
    <location>
        <begin position="747"/>
        <end position="761"/>
    </location>
</feature>
<feature type="compositionally biased region" description="Polar residues" evidence="2">
    <location>
        <begin position="221"/>
        <end position="236"/>
    </location>
</feature>
<feature type="region of interest" description="Disordered" evidence="2">
    <location>
        <begin position="1"/>
        <end position="27"/>
    </location>
</feature>
<evidence type="ECO:0000256" key="1">
    <source>
        <dbReference type="SAM" id="Coils"/>
    </source>
</evidence>
<comment type="caution">
    <text evidence="3">The sequence shown here is derived from an EMBL/GenBank/DDBJ whole genome shotgun (WGS) entry which is preliminary data.</text>
</comment>
<name>A0A8X6WQL9_9ARAC</name>
<keyword evidence="4" id="KW-1185">Reference proteome</keyword>